<evidence type="ECO:0000313" key="3">
    <source>
        <dbReference type="EMBL" id="PTQ76347.1"/>
    </source>
</evidence>
<comment type="caution">
    <text evidence="3">The sequence shown here is derived from an EMBL/GenBank/DDBJ whole genome shotgun (WGS) entry which is preliminary data.</text>
</comment>
<dbReference type="RefSeq" id="WP_107803745.1">
    <property type="nucleotide sequence ID" value="NZ_QAOI01000018.1"/>
</dbReference>
<keyword evidence="1" id="KW-0175">Coiled coil</keyword>
<protein>
    <submittedName>
        <fullName evidence="3">Plasmid replication DNA-binding protein KfrA</fullName>
    </submittedName>
</protein>
<dbReference type="Gene3D" id="1.10.287.1490">
    <property type="match status" value="1"/>
</dbReference>
<organism evidence="3 4">
    <name type="scientific">Nitrosomonas oligotropha</name>
    <dbReference type="NCBI Taxonomy" id="42354"/>
    <lineage>
        <taxon>Bacteria</taxon>
        <taxon>Pseudomonadati</taxon>
        <taxon>Pseudomonadota</taxon>
        <taxon>Betaproteobacteria</taxon>
        <taxon>Nitrosomonadales</taxon>
        <taxon>Nitrosomonadaceae</taxon>
        <taxon>Nitrosomonas</taxon>
    </lineage>
</organism>
<reference evidence="3 4" key="1">
    <citation type="submission" date="2018-04" db="EMBL/GenBank/DDBJ databases">
        <title>Active sludge and wastewater microbial communities from Klosterneuburg, Austria.</title>
        <authorList>
            <person name="Wagner M."/>
        </authorList>
    </citation>
    <scope>NUCLEOTIDE SEQUENCE [LARGE SCALE GENOMIC DNA]</scope>
    <source>
        <strain evidence="3 4">Nm49</strain>
    </source>
</reference>
<feature type="domain" description="KfrA N-terminal DNA-binding" evidence="2">
    <location>
        <begin position="8"/>
        <end position="122"/>
    </location>
</feature>
<feature type="coiled-coil region" evidence="1">
    <location>
        <begin position="101"/>
        <end position="128"/>
    </location>
</feature>
<accession>A0A2T5HXP0</accession>
<dbReference type="Pfam" id="PF11740">
    <property type="entry name" value="KfrA_N"/>
    <property type="match status" value="1"/>
</dbReference>
<evidence type="ECO:0000256" key="1">
    <source>
        <dbReference type="SAM" id="Coils"/>
    </source>
</evidence>
<gene>
    <name evidence="3" type="ORF">C8R26_1182</name>
</gene>
<evidence type="ECO:0000259" key="2">
    <source>
        <dbReference type="Pfam" id="PF11740"/>
    </source>
</evidence>
<dbReference type="InterPro" id="IPR021104">
    <property type="entry name" value="KfrA_DNA-bd_N"/>
</dbReference>
<sequence>MERKAKVTQDAVTDACDELMESGKNVTVNAITAMTGGSFSTVGAMVKNWKAEQALKTAPAIEMPETVKTAMHKAVTVIWDAASSLASDEIDRIRKEAVEGIDKAKIELSEYVGEITRLEKELEQSQNITAETGKRLSTAMTQISELATQKTALETRLSDRDNELDRMRADYKKLQTELITIAKTKAKQNKVG</sequence>
<dbReference type="Proteomes" id="UP000244128">
    <property type="component" value="Unassembled WGS sequence"/>
</dbReference>
<dbReference type="AlphaFoldDB" id="A0A2T5HXP0"/>
<dbReference type="EMBL" id="QAOI01000018">
    <property type="protein sequence ID" value="PTQ76347.1"/>
    <property type="molecule type" value="Genomic_DNA"/>
</dbReference>
<keyword evidence="3" id="KW-0238">DNA-binding</keyword>
<dbReference type="GO" id="GO:0003677">
    <property type="term" value="F:DNA binding"/>
    <property type="evidence" value="ECO:0007669"/>
    <property type="project" value="UniProtKB-KW"/>
</dbReference>
<name>A0A2T5HXP0_9PROT</name>
<proteinExistence type="predicted"/>
<evidence type="ECO:0000313" key="4">
    <source>
        <dbReference type="Proteomes" id="UP000244128"/>
    </source>
</evidence>